<evidence type="ECO:0000256" key="1">
    <source>
        <dbReference type="SAM" id="MobiDB-lite"/>
    </source>
</evidence>
<keyword evidence="2" id="KW-1185">Reference proteome</keyword>
<sequence>MQLLICKLGYISFEDEGCIVPSSDFYTQNGLRQVSTAIQEKLFSYVSIERQQELLTLINATKVNYFNANHHTGQRAPSSYIREVIAACPLWAHVFLNNLAPGAVHPLHQVGRWASTKDLFRAMGIPDVLPTYRPPGWPTIEFRINEDLRIRLRSMPAGCAKLGLVVAGARALLHSDLARFVPRLEEISPLKVDYDRVLQRPLLYHMGAKYLTGRDQNTGPKTAADLWLGRIGTFIYYVMKGTTLASSPLIAKGDPREKPRVTFIKDRLEKESTMMSDPEVAELIASEFEAVNVVDDNQTEAWSHATSTIRKMAAAFAAACATDKTEDDSTKAYKFAHRIPINIDGLNFMFQKVELALFQKWQLKNVFGEWVCGSLGRVFHIPSDFRPFFEMFIQVAQKHQHEEPVEILESDEPPQISRVKKPR</sequence>
<dbReference type="AlphaFoldDB" id="A0A5S6Q3V5"/>
<dbReference type="WBParaSite" id="TMUE_0000001627.1">
    <property type="protein sequence ID" value="TMUE_0000001627.1"/>
    <property type="gene ID" value="WBGene00297514"/>
</dbReference>
<protein>
    <submittedName>
        <fullName evidence="3">Uncharacterized protein</fullName>
    </submittedName>
</protein>
<organism evidence="2 3">
    <name type="scientific">Trichuris muris</name>
    <name type="common">Mouse whipworm</name>
    <dbReference type="NCBI Taxonomy" id="70415"/>
    <lineage>
        <taxon>Eukaryota</taxon>
        <taxon>Metazoa</taxon>
        <taxon>Ecdysozoa</taxon>
        <taxon>Nematoda</taxon>
        <taxon>Enoplea</taxon>
        <taxon>Dorylaimia</taxon>
        <taxon>Trichinellida</taxon>
        <taxon>Trichuridae</taxon>
        <taxon>Trichuris</taxon>
    </lineage>
</organism>
<feature type="region of interest" description="Disordered" evidence="1">
    <location>
        <begin position="403"/>
        <end position="423"/>
    </location>
</feature>
<reference evidence="3" key="1">
    <citation type="submission" date="2019-12" db="UniProtKB">
        <authorList>
            <consortium name="WormBaseParasite"/>
        </authorList>
    </citation>
    <scope>IDENTIFICATION</scope>
</reference>
<proteinExistence type="predicted"/>
<evidence type="ECO:0000313" key="2">
    <source>
        <dbReference type="Proteomes" id="UP000046395"/>
    </source>
</evidence>
<accession>A0A5S6Q3V5</accession>
<evidence type="ECO:0000313" key="3">
    <source>
        <dbReference type="WBParaSite" id="TMUE_0000001627.1"/>
    </source>
</evidence>
<name>A0A5S6Q3V5_TRIMR</name>
<dbReference type="Proteomes" id="UP000046395">
    <property type="component" value="Unassembled WGS sequence"/>
</dbReference>